<comment type="caution">
    <text evidence="1">The sequence shown here is derived from an EMBL/GenBank/DDBJ whole genome shotgun (WGS) entry which is preliminary data.</text>
</comment>
<gene>
    <name evidence="1" type="ORF">Ddye_029012</name>
</gene>
<dbReference type="Proteomes" id="UP001280121">
    <property type="component" value="Unassembled WGS sequence"/>
</dbReference>
<dbReference type="AlphaFoldDB" id="A0AAD9TDL3"/>
<accession>A0AAD9TDL3</accession>
<proteinExistence type="predicted"/>
<name>A0AAD9TDL3_9ROSI</name>
<dbReference type="EMBL" id="JANJYI010000009">
    <property type="protein sequence ID" value="KAK2634220.1"/>
    <property type="molecule type" value="Genomic_DNA"/>
</dbReference>
<protein>
    <submittedName>
        <fullName evidence="1">Uncharacterized protein</fullName>
    </submittedName>
</protein>
<sequence>MIYIGFLICGKSTLSIYFIGKLGKNELVGGSLSIRITSITGYILSYNAFLILKAIPSSVWSQHVASYGPNPTTHSCYTPYSLPTHISLVAILGTNTFVLWLRTINLIHCLYISSILSSRSRAPIHIQSSHNLSENPKT</sequence>
<evidence type="ECO:0000313" key="1">
    <source>
        <dbReference type="EMBL" id="KAK2634220.1"/>
    </source>
</evidence>
<evidence type="ECO:0000313" key="2">
    <source>
        <dbReference type="Proteomes" id="UP001280121"/>
    </source>
</evidence>
<organism evidence="1 2">
    <name type="scientific">Dipteronia dyeriana</name>
    <dbReference type="NCBI Taxonomy" id="168575"/>
    <lineage>
        <taxon>Eukaryota</taxon>
        <taxon>Viridiplantae</taxon>
        <taxon>Streptophyta</taxon>
        <taxon>Embryophyta</taxon>
        <taxon>Tracheophyta</taxon>
        <taxon>Spermatophyta</taxon>
        <taxon>Magnoliopsida</taxon>
        <taxon>eudicotyledons</taxon>
        <taxon>Gunneridae</taxon>
        <taxon>Pentapetalae</taxon>
        <taxon>rosids</taxon>
        <taxon>malvids</taxon>
        <taxon>Sapindales</taxon>
        <taxon>Sapindaceae</taxon>
        <taxon>Hippocastanoideae</taxon>
        <taxon>Acereae</taxon>
        <taxon>Dipteronia</taxon>
    </lineage>
</organism>
<reference evidence="1" key="1">
    <citation type="journal article" date="2023" name="Plant J.">
        <title>Genome sequences and population genomics provide insights into the demographic history, inbreeding, and mutation load of two 'living fossil' tree species of Dipteronia.</title>
        <authorList>
            <person name="Feng Y."/>
            <person name="Comes H.P."/>
            <person name="Chen J."/>
            <person name="Zhu S."/>
            <person name="Lu R."/>
            <person name="Zhang X."/>
            <person name="Li P."/>
            <person name="Qiu J."/>
            <person name="Olsen K.M."/>
            <person name="Qiu Y."/>
        </authorList>
    </citation>
    <scope>NUCLEOTIDE SEQUENCE</scope>
    <source>
        <strain evidence="1">KIB01</strain>
    </source>
</reference>
<keyword evidence="2" id="KW-1185">Reference proteome</keyword>